<evidence type="ECO:0000313" key="2">
    <source>
        <dbReference type="EMBL" id="WPG99055.1"/>
    </source>
</evidence>
<dbReference type="EMBL" id="CP138581">
    <property type="protein sequence ID" value="WPG99055.1"/>
    <property type="molecule type" value="Genomic_DNA"/>
</dbReference>
<organism evidence="2 3">
    <name type="scientific">Acrodontium crateriforme</name>
    <dbReference type="NCBI Taxonomy" id="150365"/>
    <lineage>
        <taxon>Eukaryota</taxon>
        <taxon>Fungi</taxon>
        <taxon>Dikarya</taxon>
        <taxon>Ascomycota</taxon>
        <taxon>Pezizomycotina</taxon>
        <taxon>Dothideomycetes</taxon>
        <taxon>Dothideomycetidae</taxon>
        <taxon>Mycosphaerellales</taxon>
        <taxon>Teratosphaeriaceae</taxon>
        <taxon>Acrodontium</taxon>
    </lineage>
</organism>
<keyword evidence="1" id="KW-0472">Membrane</keyword>
<keyword evidence="1" id="KW-1133">Transmembrane helix</keyword>
<feature type="transmembrane region" description="Helical" evidence="1">
    <location>
        <begin position="217"/>
        <end position="239"/>
    </location>
</feature>
<feature type="transmembrane region" description="Helical" evidence="1">
    <location>
        <begin position="41"/>
        <end position="59"/>
    </location>
</feature>
<feature type="transmembrane region" description="Helical" evidence="1">
    <location>
        <begin position="382"/>
        <end position="402"/>
    </location>
</feature>
<gene>
    <name evidence="2" type="ORF">R9X50_00186000</name>
</gene>
<feature type="transmembrane region" description="Helical" evidence="1">
    <location>
        <begin position="246"/>
        <end position="270"/>
    </location>
</feature>
<evidence type="ECO:0000313" key="3">
    <source>
        <dbReference type="Proteomes" id="UP001303373"/>
    </source>
</evidence>
<feature type="transmembrane region" description="Helical" evidence="1">
    <location>
        <begin position="290"/>
        <end position="312"/>
    </location>
</feature>
<feature type="transmembrane region" description="Helical" evidence="1">
    <location>
        <begin position="130"/>
        <end position="147"/>
    </location>
</feature>
<name>A0AAQ3R860_9PEZI</name>
<accession>A0AAQ3R860</accession>
<feature type="transmembrane region" description="Helical" evidence="1">
    <location>
        <begin position="95"/>
        <end position="114"/>
    </location>
</feature>
<keyword evidence="1" id="KW-0812">Transmembrane</keyword>
<sequence length="457" mass="51927">MFSKGEDRRQPDDGMPDKRRHFAQSLSNATENSPHDDAQDYLMGVRGCLAIMSFLWVFLQTYVPGAVAHSANTVAPAYQSALQKSLSILFWNDSLIYSSIIFLSARMICLPFLLDSSKVVLASSVVRRGIRLWLPTAACLIVVYVVFTKNYAVSTPDGLQITYLEEFANATSNYAMPSNLTVLTNSLANFNAIFDVFWVTQDFRYQAANMAFPTQTLWIVSALFQQSYTVYTTMVIIPYTRKTWRLWGAAVFILTAWWVYSWAWFSITALLFADLVMNMNLQAKLQNHHILTTTIALLSLSAGYFMMFYWVAARPDLQFAEINFHTGPYNTGGIYTDNDTTAPMLRADNYLVIVGFYLLLEMSDVLQRVFRNPALVFLGKRSYGYFLLQSIIVYTLGIRLTLDRIRTDVDLSGYPAATGIAFASTLAVTFAAGEVFYWLIDLPTQQFAKMFFHWLRQ</sequence>
<proteinExistence type="predicted"/>
<keyword evidence="3" id="KW-1185">Reference proteome</keyword>
<evidence type="ECO:0000256" key="1">
    <source>
        <dbReference type="SAM" id="Phobius"/>
    </source>
</evidence>
<dbReference type="Proteomes" id="UP001303373">
    <property type="component" value="Chromosome 2"/>
</dbReference>
<reference evidence="2 3" key="1">
    <citation type="submission" date="2023-11" db="EMBL/GenBank/DDBJ databases">
        <title>An acidophilic fungus is an integral part of prey digestion in a carnivorous sundew plant.</title>
        <authorList>
            <person name="Tsai I.J."/>
        </authorList>
    </citation>
    <scope>NUCLEOTIDE SEQUENCE [LARGE SCALE GENOMIC DNA]</scope>
    <source>
        <strain evidence="2">169a</strain>
    </source>
</reference>
<protein>
    <recommendedName>
        <fullName evidence="4">Acyltransferase 3 domain-containing protein</fullName>
    </recommendedName>
</protein>
<evidence type="ECO:0008006" key="4">
    <source>
        <dbReference type="Google" id="ProtNLM"/>
    </source>
</evidence>
<dbReference type="AlphaFoldDB" id="A0AAQ3R860"/>
<feature type="transmembrane region" description="Helical" evidence="1">
    <location>
        <begin position="414"/>
        <end position="440"/>
    </location>
</feature>